<dbReference type="SUPFAM" id="SSF53807">
    <property type="entry name" value="Helical backbone' metal receptor"/>
    <property type="match status" value="1"/>
</dbReference>
<keyword evidence="4 6" id="KW-0732">Signal</keyword>
<evidence type="ECO:0000256" key="2">
    <source>
        <dbReference type="ARBA" id="ARBA00022448"/>
    </source>
</evidence>
<dbReference type="PANTHER" id="PTHR42953">
    <property type="entry name" value="HIGH-AFFINITY ZINC UPTAKE SYSTEM PROTEIN ZNUA-RELATED"/>
    <property type="match status" value="1"/>
</dbReference>
<dbReference type="Proteomes" id="UP000033900">
    <property type="component" value="Unassembled WGS sequence"/>
</dbReference>
<keyword evidence="7" id="KW-0449">Lipoprotein</keyword>
<dbReference type="InterPro" id="IPR006127">
    <property type="entry name" value="ZnuA-like"/>
</dbReference>
<evidence type="ECO:0000313" key="8">
    <source>
        <dbReference type="Proteomes" id="UP000033900"/>
    </source>
</evidence>
<feature type="compositionally biased region" description="Basic and acidic residues" evidence="5">
    <location>
        <begin position="147"/>
        <end position="164"/>
    </location>
</feature>
<dbReference type="AlphaFoldDB" id="A0A0M2HU28"/>
<dbReference type="PROSITE" id="PS51257">
    <property type="entry name" value="PROKAR_LIPOPROTEIN"/>
    <property type="match status" value="1"/>
</dbReference>
<keyword evidence="3" id="KW-0479">Metal-binding</keyword>
<keyword evidence="2" id="KW-0813">Transport</keyword>
<evidence type="ECO:0000313" key="7">
    <source>
        <dbReference type="EMBL" id="KJL48004.1"/>
    </source>
</evidence>
<dbReference type="Gene3D" id="3.40.50.1980">
    <property type="entry name" value="Nitrogenase molybdenum iron protein domain"/>
    <property type="match status" value="2"/>
</dbReference>
<feature type="signal peptide" evidence="6">
    <location>
        <begin position="1"/>
        <end position="19"/>
    </location>
</feature>
<dbReference type="PATRIC" id="fig|273678.4.peg.1632"/>
<accession>A0A0M2HU28</accession>
<evidence type="ECO:0000256" key="5">
    <source>
        <dbReference type="SAM" id="MobiDB-lite"/>
    </source>
</evidence>
<evidence type="ECO:0000256" key="4">
    <source>
        <dbReference type="ARBA" id="ARBA00022729"/>
    </source>
</evidence>
<proteinExistence type="predicted"/>
<dbReference type="GO" id="GO:0046872">
    <property type="term" value="F:metal ion binding"/>
    <property type="evidence" value="ECO:0007669"/>
    <property type="project" value="UniProtKB-KW"/>
</dbReference>
<dbReference type="OrthoDB" id="5296019at2"/>
<feature type="compositionally biased region" description="Basic and acidic residues" evidence="5">
    <location>
        <begin position="127"/>
        <end position="140"/>
    </location>
</feature>
<organism evidence="7 8">
    <name type="scientific">Microbacterium hydrocarbonoxydans</name>
    <dbReference type="NCBI Taxonomy" id="273678"/>
    <lineage>
        <taxon>Bacteria</taxon>
        <taxon>Bacillati</taxon>
        <taxon>Actinomycetota</taxon>
        <taxon>Actinomycetes</taxon>
        <taxon>Micrococcales</taxon>
        <taxon>Microbacteriaceae</taxon>
        <taxon>Microbacterium</taxon>
    </lineage>
</organism>
<dbReference type="STRING" id="273678.RS84_01633"/>
<dbReference type="PANTHER" id="PTHR42953:SF1">
    <property type="entry name" value="METAL-BINDING PROTEIN HI_0362-RELATED"/>
    <property type="match status" value="1"/>
</dbReference>
<protein>
    <submittedName>
        <fullName evidence="7">Manganese ABC transporter substrate-binding lipoprotein</fullName>
    </submittedName>
</protein>
<sequence>MHKPLASLALASVAVLALAGCSTTSGSAATEGGDGLSVVASTNVYGDIASRIGGDHVDVTSIISSLSQDPHEYEASASDQLTVKKAKLIVENGGGYDSYMESLRDASGSDAAVVTAVEYSHDYPGTKVEDDGHEHDHDHDDSEADGSDTHEGEADGSDTHEGHDHIEGFNEHVWYDPHTIEHVAEAIAEQLIDLDSANKADYEQNLADFQKDIAGLEDSLATIKSAHEGDKVFVTEPVPVYLAESAGLVNVTPEAFSEAVEEGQDVPPATLLDALDLIKAGDVKVLFANAQTGGAETTQVIDAAKDAGTAVQEVTELVPDGKTYITWMQDNITTLAGNLDK</sequence>
<evidence type="ECO:0000256" key="6">
    <source>
        <dbReference type="SAM" id="SignalP"/>
    </source>
</evidence>
<dbReference type="RefSeq" id="WP_045257259.1">
    <property type="nucleotide sequence ID" value="NZ_JYJB01000008.1"/>
</dbReference>
<dbReference type="Pfam" id="PF01297">
    <property type="entry name" value="ZnuA"/>
    <property type="match status" value="1"/>
</dbReference>
<dbReference type="InterPro" id="IPR050492">
    <property type="entry name" value="Bact_metal-bind_prot9"/>
</dbReference>
<comment type="caution">
    <text evidence="7">The sequence shown here is derived from an EMBL/GenBank/DDBJ whole genome shotgun (WGS) entry which is preliminary data.</text>
</comment>
<name>A0A0M2HU28_9MICO</name>
<dbReference type="EMBL" id="JYJB01000008">
    <property type="protein sequence ID" value="KJL48004.1"/>
    <property type="molecule type" value="Genomic_DNA"/>
</dbReference>
<dbReference type="GO" id="GO:0030001">
    <property type="term" value="P:metal ion transport"/>
    <property type="evidence" value="ECO:0007669"/>
    <property type="project" value="InterPro"/>
</dbReference>
<feature type="chain" id="PRO_5039382909" evidence="6">
    <location>
        <begin position="20"/>
        <end position="341"/>
    </location>
</feature>
<comment type="subcellular location">
    <subcellularLocation>
        <location evidence="1">Cell envelope</location>
    </subcellularLocation>
</comment>
<gene>
    <name evidence="7" type="primary">psaA</name>
    <name evidence="7" type="ORF">RS84_01633</name>
</gene>
<dbReference type="GO" id="GO:0030313">
    <property type="term" value="C:cell envelope"/>
    <property type="evidence" value="ECO:0007669"/>
    <property type="project" value="UniProtKB-SubCell"/>
</dbReference>
<reference evidence="7 8" key="1">
    <citation type="submission" date="2015-02" db="EMBL/GenBank/DDBJ databases">
        <title>Draft genome sequences of ten Microbacterium spp. with emphasis on heavy metal contaminated environments.</title>
        <authorList>
            <person name="Corretto E."/>
        </authorList>
    </citation>
    <scope>NUCLEOTIDE SEQUENCE [LARGE SCALE GENOMIC DNA]</scope>
    <source>
        <strain evidence="7 8">SA35</strain>
    </source>
</reference>
<evidence type="ECO:0000256" key="3">
    <source>
        <dbReference type="ARBA" id="ARBA00022723"/>
    </source>
</evidence>
<feature type="region of interest" description="Disordered" evidence="5">
    <location>
        <begin position="123"/>
        <end position="164"/>
    </location>
</feature>
<keyword evidence="8" id="KW-1185">Reference proteome</keyword>
<evidence type="ECO:0000256" key="1">
    <source>
        <dbReference type="ARBA" id="ARBA00004196"/>
    </source>
</evidence>